<dbReference type="Gene3D" id="1.10.3720.10">
    <property type="entry name" value="MetI-like"/>
    <property type="match status" value="1"/>
</dbReference>
<gene>
    <name evidence="13" type="primary">ugpA</name>
    <name evidence="13" type="ORF">ACFFIT_03765</name>
</gene>
<keyword evidence="14" id="KW-1185">Reference proteome</keyword>
<feature type="domain" description="ABC transmembrane type-1" evidence="12">
    <location>
        <begin position="75"/>
        <end position="283"/>
    </location>
</feature>
<dbReference type="RefSeq" id="WP_385876319.1">
    <property type="nucleotide sequence ID" value="NZ_JBHLXE010000038.1"/>
</dbReference>
<comment type="subunit">
    <text evidence="3">The complex is composed of two ATP-binding proteins (UgpC), two transmembrane proteins (UgpA and UgpE) and a solute-binding protein (UgpB).</text>
</comment>
<comment type="similarity">
    <text evidence="2">Belongs to the binding-protein-dependent transport system permease family. UgpAE subfamily.</text>
</comment>
<keyword evidence="4 11" id="KW-0813">Transport</keyword>
<organism evidence="13 14">
    <name type="scientific">Thorsellia kenyensis</name>
    <dbReference type="NCBI Taxonomy" id="1549888"/>
    <lineage>
        <taxon>Bacteria</taxon>
        <taxon>Pseudomonadati</taxon>
        <taxon>Pseudomonadota</taxon>
        <taxon>Gammaproteobacteria</taxon>
        <taxon>Enterobacterales</taxon>
        <taxon>Thorselliaceae</taxon>
        <taxon>Thorsellia</taxon>
    </lineage>
</organism>
<feature type="transmembrane region" description="Helical" evidence="11">
    <location>
        <begin position="12"/>
        <end position="33"/>
    </location>
</feature>
<dbReference type="PROSITE" id="PS50928">
    <property type="entry name" value="ABC_TM1"/>
    <property type="match status" value="1"/>
</dbReference>
<keyword evidence="9 11" id="KW-0472">Membrane</keyword>
<name>A0ABV6C8C1_9GAMM</name>
<keyword evidence="8 11" id="KW-1133">Transmembrane helix</keyword>
<feature type="transmembrane region" description="Helical" evidence="11">
    <location>
        <begin position="156"/>
        <end position="180"/>
    </location>
</feature>
<evidence type="ECO:0000256" key="11">
    <source>
        <dbReference type="RuleBase" id="RU363032"/>
    </source>
</evidence>
<evidence type="ECO:0000256" key="7">
    <source>
        <dbReference type="ARBA" id="ARBA00022692"/>
    </source>
</evidence>
<dbReference type="NCBIfam" id="NF007852">
    <property type="entry name" value="PRK10561.1"/>
    <property type="match status" value="1"/>
</dbReference>
<feature type="transmembrane region" description="Helical" evidence="11">
    <location>
        <begin position="262"/>
        <end position="282"/>
    </location>
</feature>
<dbReference type="Proteomes" id="UP001589758">
    <property type="component" value="Unassembled WGS sequence"/>
</dbReference>
<dbReference type="InterPro" id="IPR000515">
    <property type="entry name" value="MetI-like"/>
</dbReference>
<dbReference type="EMBL" id="JBHLXE010000038">
    <property type="protein sequence ID" value="MFC0179222.1"/>
    <property type="molecule type" value="Genomic_DNA"/>
</dbReference>
<dbReference type="PANTHER" id="PTHR43227">
    <property type="entry name" value="BLL4140 PROTEIN"/>
    <property type="match status" value="1"/>
</dbReference>
<keyword evidence="7 11" id="KW-0812">Transmembrane</keyword>
<sequence length="294" mass="32770">MNTRPFFKNKCLPYLLLAPQILITVIFFIWPAAKTMIFSVQAVDPFGQSSTFVGLDNFSELFNDRYYLQSFKTTAIFTLLVAGIGLATSLFFAALVDYVIKGKMLYRTLFILPYAVAPAIAGVLWSFMFNPGFGVIMRFLESNGIVWSHAQDNTQAMTLVVLASVWKQISYNFLFFLAALQSVPKSLIEAAAVEGAGPVRRFFTVSIPLIAPMSFFLLIINIVYAFFETFAVIDAATQGGPVQATTTLIYKIYRDGMTGLDLSISAAQSIILMIFVGILTLIQFKYVEKRVSYQ</sequence>
<keyword evidence="5" id="KW-1003">Cell membrane</keyword>
<dbReference type="InterPro" id="IPR035906">
    <property type="entry name" value="MetI-like_sf"/>
</dbReference>
<evidence type="ECO:0000256" key="9">
    <source>
        <dbReference type="ARBA" id="ARBA00023136"/>
    </source>
</evidence>
<evidence type="ECO:0000256" key="5">
    <source>
        <dbReference type="ARBA" id="ARBA00022475"/>
    </source>
</evidence>
<dbReference type="Pfam" id="PF00528">
    <property type="entry name" value="BPD_transp_1"/>
    <property type="match status" value="1"/>
</dbReference>
<dbReference type="PANTHER" id="PTHR43227:SF9">
    <property type="entry name" value="SN-GLYCEROL-3-PHOSPHATE TRANSPORT SYSTEM PERMEASE PROTEIN UGPA"/>
    <property type="match status" value="1"/>
</dbReference>
<feature type="transmembrane region" description="Helical" evidence="11">
    <location>
        <begin position="112"/>
        <end position="136"/>
    </location>
</feature>
<feature type="transmembrane region" description="Helical" evidence="11">
    <location>
        <begin position="75"/>
        <end position="100"/>
    </location>
</feature>
<comment type="caution">
    <text evidence="13">The sequence shown here is derived from an EMBL/GenBank/DDBJ whole genome shotgun (WGS) entry which is preliminary data.</text>
</comment>
<evidence type="ECO:0000259" key="12">
    <source>
        <dbReference type="PROSITE" id="PS50928"/>
    </source>
</evidence>
<evidence type="ECO:0000256" key="2">
    <source>
        <dbReference type="ARBA" id="ARBA00008852"/>
    </source>
</evidence>
<comment type="subcellular location">
    <subcellularLocation>
        <location evidence="1">Cell inner membrane</location>
        <topology evidence="1">Multi-pass membrane protein</topology>
    </subcellularLocation>
    <subcellularLocation>
        <location evidence="11">Cell membrane</location>
        <topology evidence="11">Multi-pass membrane protein</topology>
    </subcellularLocation>
</comment>
<evidence type="ECO:0000256" key="3">
    <source>
        <dbReference type="ARBA" id="ARBA00011557"/>
    </source>
</evidence>
<feature type="transmembrane region" description="Helical" evidence="11">
    <location>
        <begin position="201"/>
        <end position="227"/>
    </location>
</feature>
<evidence type="ECO:0000256" key="6">
    <source>
        <dbReference type="ARBA" id="ARBA00022519"/>
    </source>
</evidence>
<dbReference type="CDD" id="cd06261">
    <property type="entry name" value="TM_PBP2"/>
    <property type="match status" value="1"/>
</dbReference>
<evidence type="ECO:0000313" key="13">
    <source>
        <dbReference type="EMBL" id="MFC0179222.1"/>
    </source>
</evidence>
<accession>A0ABV6C8C1</accession>
<dbReference type="SUPFAM" id="SSF161098">
    <property type="entry name" value="MetI-like"/>
    <property type="match status" value="1"/>
</dbReference>
<keyword evidence="6" id="KW-0997">Cell inner membrane</keyword>
<reference evidence="13 14" key="1">
    <citation type="submission" date="2024-09" db="EMBL/GenBank/DDBJ databases">
        <authorList>
            <person name="Sun Q."/>
            <person name="Mori K."/>
        </authorList>
    </citation>
    <scope>NUCLEOTIDE SEQUENCE [LARGE SCALE GENOMIC DNA]</scope>
    <source>
        <strain evidence="13 14">CCM 8545</strain>
    </source>
</reference>
<evidence type="ECO:0000256" key="8">
    <source>
        <dbReference type="ARBA" id="ARBA00022989"/>
    </source>
</evidence>
<protein>
    <recommendedName>
        <fullName evidence="10">sn-glycerol-3-phosphate transport system permease protein UgpA</fullName>
    </recommendedName>
</protein>
<dbReference type="InterPro" id="IPR050809">
    <property type="entry name" value="UgpAE/MalFG_permease"/>
</dbReference>
<evidence type="ECO:0000256" key="4">
    <source>
        <dbReference type="ARBA" id="ARBA00022448"/>
    </source>
</evidence>
<evidence type="ECO:0000313" key="14">
    <source>
        <dbReference type="Proteomes" id="UP001589758"/>
    </source>
</evidence>
<evidence type="ECO:0000256" key="10">
    <source>
        <dbReference type="ARBA" id="ARBA00040780"/>
    </source>
</evidence>
<proteinExistence type="inferred from homology"/>
<evidence type="ECO:0000256" key="1">
    <source>
        <dbReference type="ARBA" id="ARBA00004429"/>
    </source>
</evidence>